<protein>
    <submittedName>
        <fullName evidence="1">Phage virion morphogenesis protein</fullName>
    </submittedName>
</protein>
<comment type="caution">
    <text evidence="1">The sequence shown here is derived from an EMBL/GenBank/DDBJ whole genome shotgun (WGS) entry which is preliminary data.</text>
</comment>
<dbReference type="RefSeq" id="WP_100700279.1">
    <property type="nucleotide sequence ID" value="NZ_MLFP01000040.1"/>
</dbReference>
<dbReference type="STRING" id="1076549.HA45_22570"/>
<gene>
    <name evidence="1" type="ORF">PRCB_03045</name>
</gene>
<keyword evidence="2" id="KW-1185">Reference proteome</keyword>
<name>A0A2M9WHI3_9GAMM</name>
<dbReference type="Pfam" id="PF05069">
    <property type="entry name" value="Phage_tail_S"/>
    <property type="match status" value="1"/>
</dbReference>
<accession>A0A2M9WHI3</accession>
<organism evidence="1 2">
    <name type="scientific">Pantoea rodasii</name>
    <dbReference type="NCBI Taxonomy" id="1076549"/>
    <lineage>
        <taxon>Bacteria</taxon>
        <taxon>Pseudomonadati</taxon>
        <taxon>Pseudomonadota</taxon>
        <taxon>Gammaproteobacteria</taxon>
        <taxon>Enterobacterales</taxon>
        <taxon>Erwiniaceae</taxon>
        <taxon>Pantoea</taxon>
    </lineage>
</organism>
<reference evidence="1 2" key="1">
    <citation type="submission" date="2017-11" db="EMBL/GenBank/DDBJ databases">
        <title>The genome sequence of Pantoea rodasii DSM 26611.</title>
        <authorList>
            <person name="Gao J."/>
            <person name="Mao X."/>
            <person name="Sun J."/>
        </authorList>
    </citation>
    <scope>NUCLEOTIDE SEQUENCE [LARGE SCALE GENOMIC DNA]</scope>
    <source>
        <strain evidence="1 2">DSM 26611</strain>
    </source>
</reference>
<evidence type="ECO:0000313" key="2">
    <source>
        <dbReference type="Proteomes" id="UP000232062"/>
    </source>
</evidence>
<dbReference type="EMBL" id="PIQI01000009">
    <property type="protein sequence ID" value="PJZ07005.1"/>
    <property type="molecule type" value="Genomic_DNA"/>
</dbReference>
<sequence>MEPDLTVTFPPELEQALARMAERLAHHEPLMREISERMYKAVMDNFDQEGRLVKWLPVAREGKILEDSGRLASSVDTYSDNDRAVVGTNVIYARIQNQGGKTKSHEIRPKYKKALRFNGRYAARVNHPGSDIPARPFLTLTDEDMQDVAQTINDWLAGDAEG</sequence>
<dbReference type="AlphaFoldDB" id="A0A2M9WHI3"/>
<proteinExistence type="predicted"/>
<dbReference type="OrthoDB" id="2081253at2"/>
<evidence type="ECO:0000313" key="1">
    <source>
        <dbReference type="EMBL" id="PJZ07005.1"/>
    </source>
</evidence>
<dbReference type="Proteomes" id="UP000232062">
    <property type="component" value="Unassembled WGS sequence"/>
</dbReference>
<dbReference type="InterPro" id="IPR006522">
    <property type="entry name" value="Phage_virion_morphogenesis"/>
</dbReference>